<dbReference type="InterPro" id="IPR027417">
    <property type="entry name" value="P-loop_NTPase"/>
</dbReference>
<name>A0A850RF01_9GAMM</name>
<dbReference type="SUPFAM" id="SSF52540">
    <property type="entry name" value="P-loop containing nucleoside triphosphate hydrolases"/>
    <property type="match status" value="1"/>
</dbReference>
<dbReference type="GO" id="GO:0005524">
    <property type="term" value="F:ATP binding"/>
    <property type="evidence" value="ECO:0007669"/>
    <property type="project" value="UniProtKB-KW"/>
</dbReference>
<gene>
    <name evidence="3" type="ORF">HW932_10865</name>
</gene>
<keyword evidence="3" id="KW-0067">ATP-binding</keyword>
<dbReference type="AlphaFoldDB" id="A0A850RF01"/>
<keyword evidence="4" id="KW-1185">Reference proteome</keyword>
<keyword evidence="3" id="KW-0547">Nucleotide-binding</keyword>
<feature type="region of interest" description="Disordered" evidence="1">
    <location>
        <begin position="296"/>
        <end position="331"/>
    </location>
</feature>
<dbReference type="Gene3D" id="3.40.50.300">
    <property type="entry name" value="P-loop containing nucleotide triphosphate hydrolases"/>
    <property type="match status" value="1"/>
</dbReference>
<dbReference type="RefSeq" id="WP_176976512.1">
    <property type="nucleotide sequence ID" value="NZ_JABZEO010000006.1"/>
</dbReference>
<dbReference type="InterPro" id="IPR003593">
    <property type="entry name" value="AAA+_ATPase"/>
</dbReference>
<dbReference type="Pfam" id="PF13479">
    <property type="entry name" value="AAA_24"/>
    <property type="match status" value="1"/>
</dbReference>
<protein>
    <submittedName>
        <fullName evidence="3">ATP-binding protein</fullName>
    </submittedName>
</protein>
<reference evidence="3 4" key="1">
    <citation type="submission" date="2020-06" db="EMBL/GenBank/DDBJ databases">
        <title>Whole-genome sequence of Allochromatium humboldtianum DSM 21881, type strain.</title>
        <authorList>
            <person name="Kyndt J.A."/>
            <person name="Meyer T.E."/>
        </authorList>
    </citation>
    <scope>NUCLEOTIDE SEQUENCE [LARGE SCALE GENOMIC DNA]</scope>
    <source>
        <strain evidence="3 4">DSM 21881</strain>
    </source>
</reference>
<evidence type="ECO:0000313" key="3">
    <source>
        <dbReference type="EMBL" id="NVZ09762.1"/>
    </source>
</evidence>
<sequence length="331" mass="36616">MFRKAERRQAKLRLALCGPSGSGKTYSALLVARGLAPDGQIALIDTERGSGELYADLTPYDVASLAPPFTPARYIERIQQAEQDGYDVLIIDSLSHAWTGEGGILDLHDKAAAASRSGNSFMAWREVTPKHNQLIDTLLASDLHVIVTMRTKTAYDLIDDNGKKKPVKIGLAPVQRDGLEYEFTTVLDLSVDSHVATATKDRTGLFDGEHFVPTAATGEALRQWLDNGLDPLAESHQLLQTLTATVETLTTVTELNQWWRQQRAQIGRLIPADREALTAHCSNRKLVLLEGEYTRALEESPPPRRRRRHSESPVPEPAEMATETDSDVFSH</sequence>
<proteinExistence type="predicted"/>
<evidence type="ECO:0000256" key="1">
    <source>
        <dbReference type="SAM" id="MobiDB-lite"/>
    </source>
</evidence>
<evidence type="ECO:0000259" key="2">
    <source>
        <dbReference type="SMART" id="SM00382"/>
    </source>
</evidence>
<dbReference type="EMBL" id="JABZEO010000006">
    <property type="protein sequence ID" value="NVZ09762.1"/>
    <property type="molecule type" value="Genomic_DNA"/>
</dbReference>
<accession>A0A850RF01</accession>
<dbReference type="SMART" id="SM00382">
    <property type="entry name" value="AAA"/>
    <property type="match status" value="1"/>
</dbReference>
<feature type="compositionally biased region" description="Acidic residues" evidence="1">
    <location>
        <begin position="322"/>
        <end position="331"/>
    </location>
</feature>
<feature type="domain" description="AAA+ ATPase" evidence="2">
    <location>
        <begin position="10"/>
        <end position="193"/>
    </location>
</feature>
<comment type="caution">
    <text evidence="3">The sequence shown here is derived from an EMBL/GenBank/DDBJ whole genome shotgun (WGS) entry which is preliminary data.</text>
</comment>
<dbReference type="Proteomes" id="UP000592294">
    <property type="component" value="Unassembled WGS sequence"/>
</dbReference>
<organism evidence="3 4">
    <name type="scientific">Allochromatium humboldtianum</name>
    <dbReference type="NCBI Taxonomy" id="504901"/>
    <lineage>
        <taxon>Bacteria</taxon>
        <taxon>Pseudomonadati</taxon>
        <taxon>Pseudomonadota</taxon>
        <taxon>Gammaproteobacteria</taxon>
        <taxon>Chromatiales</taxon>
        <taxon>Chromatiaceae</taxon>
        <taxon>Allochromatium</taxon>
    </lineage>
</organism>
<evidence type="ECO:0000313" key="4">
    <source>
        <dbReference type="Proteomes" id="UP000592294"/>
    </source>
</evidence>